<dbReference type="VEuPathDB" id="FungiDB:HMPREF1541_03146"/>
<dbReference type="Proteomes" id="UP000030752">
    <property type="component" value="Unassembled WGS sequence"/>
</dbReference>
<sequence length="478" mass="52392">MLRLPPTSISLSQGDVAFAEQQLDIYLGLLKQGFKKRDILRYFEAQKPAANSAAQPNEDLRAPSTVDLITQARECRAVVGHVLPLHPDDAKLHGQQHAAEGAEEQSSQPLDVSSPAQSPHQSQRHAPRQSSMLRFGQNASPTRFDESQITNSEFRPPVRTYRPRTDTYSYNQSEISESDLIQGAAALTVDQTRVSTMRPEAEDFVPANRRALGTVRQPCGSESAVSSIRASVGSNDSSDSSTTPPKPTRPSRSIDDSSSSEGNDENSLSLLSVPNTPVRRRPTPCHSLRNRVLDGTLPFYVYNDAALGDIQPQSPADLARQPILNEHNAAYTAPVGMIHSPTRHIRNQREGMSEEGSQTPTTRAITMQNRRARELERSVRLEAVRMVRQRTVDQATTGGAMNVQGRGAPGLGGGIREERVSDGNETDATLITGVTDWRDSLEEDRVGEENWELEGAAGRDDNDIGMRVLSGNARAFRD</sequence>
<gene>
    <name evidence="2" type="ORF">HMPREF1541_03146</name>
</gene>
<accession>W2RXG0</accession>
<dbReference type="AlphaFoldDB" id="W2RXG0"/>
<feature type="region of interest" description="Disordered" evidence="1">
    <location>
        <begin position="208"/>
        <end position="289"/>
    </location>
</feature>
<dbReference type="OrthoDB" id="3437607at2759"/>
<feature type="region of interest" description="Disordered" evidence="1">
    <location>
        <begin position="86"/>
        <end position="165"/>
    </location>
</feature>
<reference evidence="2 3" key="1">
    <citation type="submission" date="2013-03" db="EMBL/GenBank/DDBJ databases">
        <title>The Genome Sequence of Phialophora europaea CBS 101466.</title>
        <authorList>
            <consortium name="The Broad Institute Genomics Platform"/>
            <person name="Cuomo C."/>
            <person name="de Hoog S."/>
            <person name="Gorbushina A."/>
            <person name="Walker B."/>
            <person name="Young S.K."/>
            <person name="Zeng Q."/>
            <person name="Gargeya S."/>
            <person name="Fitzgerald M."/>
            <person name="Haas B."/>
            <person name="Abouelleil A."/>
            <person name="Allen A.W."/>
            <person name="Alvarado L."/>
            <person name="Arachchi H.M."/>
            <person name="Berlin A.M."/>
            <person name="Chapman S.B."/>
            <person name="Gainer-Dewar J."/>
            <person name="Goldberg J."/>
            <person name="Griggs A."/>
            <person name="Gujja S."/>
            <person name="Hansen M."/>
            <person name="Howarth C."/>
            <person name="Imamovic A."/>
            <person name="Ireland A."/>
            <person name="Larimer J."/>
            <person name="McCowan C."/>
            <person name="Murphy C."/>
            <person name="Pearson M."/>
            <person name="Poon T.W."/>
            <person name="Priest M."/>
            <person name="Roberts A."/>
            <person name="Saif S."/>
            <person name="Shea T."/>
            <person name="Sisk P."/>
            <person name="Sykes S."/>
            <person name="Wortman J."/>
            <person name="Nusbaum C."/>
            <person name="Birren B."/>
        </authorList>
    </citation>
    <scope>NUCLEOTIDE SEQUENCE [LARGE SCALE GENOMIC DNA]</scope>
    <source>
        <strain evidence="2 3">CBS 101466</strain>
    </source>
</reference>
<dbReference type="HOGENOM" id="CLU_037763_0_0_1"/>
<name>W2RXG0_CYPE1</name>
<evidence type="ECO:0000256" key="1">
    <source>
        <dbReference type="SAM" id="MobiDB-lite"/>
    </source>
</evidence>
<feature type="compositionally biased region" description="Polar residues" evidence="1">
    <location>
        <begin position="223"/>
        <end position="233"/>
    </location>
</feature>
<feature type="compositionally biased region" description="Low complexity" evidence="1">
    <location>
        <begin position="234"/>
        <end position="243"/>
    </location>
</feature>
<feature type="compositionally biased region" description="Low complexity" evidence="1">
    <location>
        <begin position="256"/>
        <end position="277"/>
    </location>
</feature>
<protein>
    <submittedName>
        <fullName evidence="2">Uncharacterized protein</fullName>
    </submittedName>
</protein>
<dbReference type="eggNOG" id="ENOG502T5JZ">
    <property type="taxonomic scope" value="Eukaryota"/>
</dbReference>
<feature type="compositionally biased region" description="Polar residues" evidence="1">
    <location>
        <begin position="128"/>
        <end position="153"/>
    </location>
</feature>
<dbReference type="EMBL" id="KB822719">
    <property type="protein sequence ID" value="ETN41211.1"/>
    <property type="molecule type" value="Genomic_DNA"/>
</dbReference>
<organism evidence="2 3">
    <name type="scientific">Cyphellophora europaea (strain CBS 101466)</name>
    <name type="common">Phialophora europaea</name>
    <dbReference type="NCBI Taxonomy" id="1220924"/>
    <lineage>
        <taxon>Eukaryota</taxon>
        <taxon>Fungi</taxon>
        <taxon>Dikarya</taxon>
        <taxon>Ascomycota</taxon>
        <taxon>Pezizomycotina</taxon>
        <taxon>Eurotiomycetes</taxon>
        <taxon>Chaetothyriomycetidae</taxon>
        <taxon>Chaetothyriales</taxon>
        <taxon>Cyphellophoraceae</taxon>
        <taxon>Cyphellophora</taxon>
    </lineage>
</organism>
<dbReference type="RefSeq" id="XP_008715720.1">
    <property type="nucleotide sequence ID" value="XM_008717498.1"/>
</dbReference>
<keyword evidence="3" id="KW-1185">Reference proteome</keyword>
<proteinExistence type="predicted"/>
<dbReference type="GeneID" id="19970485"/>
<evidence type="ECO:0000313" key="2">
    <source>
        <dbReference type="EMBL" id="ETN41211.1"/>
    </source>
</evidence>
<evidence type="ECO:0000313" key="3">
    <source>
        <dbReference type="Proteomes" id="UP000030752"/>
    </source>
</evidence>
<feature type="compositionally biased region" description="Polar residues" evidence="1">
    <location>
        <begin position="104"/>
        <end position="121"/>
    </location>
</feature>
<dbReference type="InParanoid" id="W2RXG0"/>